<dbReference type="RefSeq" id="WP_092588919.1">
    <property type="nucleotide sequence ID" value="NZ_FMWL01000001.1"/>
</dbReference>
<protein>
    <submittedName>
        <fullName evidence="8">Purine operon repressor, PurR</fullName>
    </submittedName>
</protein>
<dbReference type="InterPro" id="IPR036390">
    <property type="entry name" value="WH_DNA-bd_sf"/>
</dbReference>
<evidence type="ECO:0000256" key="3">
    <source>
        <dbReference type="ARBA" id="ARBA00023125"/>
    </source>
</evidence>
<feature type="domain" description="Phosphoribosyltransferase" evidence="6">
    <location>
        <begin position="113"/>
        <end position="257"/>
    </location>
</feature>
<dbReference type="InterPro" id="IPR036388">
    <property type="entry name" value="WH-like_DNA-bd_sf"/>
</dbReference>
<dbReference type="SUPFAM" id="SSF46785">
    <property type="entry name" value="Winged helix' DNA-binding domain"/>
    <property type="match status" value="1"/>
</dbReference>
<evidence type="ECO:0000313" key="9">
    <source>
        <dbReference type="Proteomes" id="UP000199208"/>
    </source>
</evidence>
<accession>A0A1G5RQ60</accession>
<organism evidence="8 9">
    <name type="scientific">Acidaminobacter hydrogenoformans DSM 2784</name>
    <dbReference type="NCBI Taxonomy" id="1120920"/>
    <lineage>
        <taxon>Bacteria</taxon>
        <taxon>Bacillati</taxon>
        <taxon>Bacillota</taxon>
        <taxon>Clostridia</taxon>
        <taxon>Peptostreptococcales</taxon>
        <taxon>Acidaminobacteraceae</taxon>
        <taxon>Acidaminobacter</taxon>
    </lineage>
</organism>
<dbReference type="SUPFAM" id="SSF53271">
    <property type="entry name" value="PRTase-like"/>
    <property type="match status" value="1"/>
</dbReference>
<dbReference type="GO" id="GO:0045892">
    <property type="term" value="P:negative regulation of DNA-templated transcription"/>
    <property type="evidence" value="ECO:0007669"/>
    <property type="project" value="InterPro"/>
</dbReference>
<dbReference type="PANTHER" id="PTHR43864">
    <property type="entry name" value="HYPOXANTHINE/GUANINE PHOSPHORIBOSYLTRANSFERASE"/>
    <property type="match status" value="1"/>
</dbReference>
<dbReference type="EMBL" id="FMWL01000001">
    <property type="protein sequence ID" value="SCZ76147.1"/>
    <property type="molecule type" value="Genomic_DNA"/>
</dbReference>
<dbReference type="OrthoDB" id="4213751at2"/>
<dbReference type="InterPro" id="IPR015265">
    <property type="entry name" value="PuR_N"/>
</dbReference>
<dbReference type="InterPro" id="IPR050118">
    <property type="entry name" value="Pur/Pyrimidine_PRTase"/>
</dbReference>
<name>A0A1G5RQ60_9FIRM</name>
<comment type="similarity">
    <text evidence="5">Belongs to the purine/pyrimidine phosphoribosyltransferase family. PurR subfamily.</text>
</comment>
<keyword evidence="2" id="KW-0805">Transcription regulation</keyword>
<keyword evidence="9" id="KW-1185">Reference proteome</keyword>
<reference evidence="8 9" key="1">
    <citation type="submission" date="2016-10" db="EMBL/GenBank/DDBJ databases">
        <authorList>
            <person name="de Groot N.N."/>
        </authorList>
    </citation>
    <scope>NUCLEOTIDE SEQUENCE [LARGE SCALE GENOMIC DNA]</scope>
    <source>
        <strain evidence="8 9">DSM 2784</strain>
    </source>
</reference>
<dbReference type="InterPro" id="IPR029057">
    <property type="entry name" value="PRTase-like"/>
</dbReference>
<dbReference type="Proteomes" id="UP000199208">
    <property type="component" value="Unassembled WGS sequence"/>
</dbReference>
<dbReference type="GO" id="GO:0045982">
    <property type="term" value="P:negative regulation of purine nucleobase metabolic process"/>
    <property type="evidence" value="ECO:0007669"/>
    <property type="project" value="InterPro"/>
</dbReference>
<dbReference type="Gene3D" id="1.10.10.10">
    <property type="entry name" value="Winged helix-like DNA-binding domain superfamily/Winged helix DNA-binding domain"/>
    <property type="match status" value="1"/>
</dbReference>
<dbReference type="NCBIfam" id="TIGR01743">
    <property type="entry name" value="purR_Bsub"/>
    <property type="match status" value="1"/>
</dbReference>
<dbReference type="Pfam" id="PF09182">
    <property type="entry name" value="PuR_N"/>
    <property type="match status" value="1"/>
</dbReference>
<dbReference type="STRING" id="1120920.SAMN03080599_00092"/>
<comment type="subunit">
    <text evidence="1">Homodimer.</text>
</comment>
<keyword evidence="3" id="KW-0238">DNA-binding</keyword>
<evidence type="ECO:0000256" key="5">
    <source>
        <dbReference type="ARBA" id="ARBA00049656"/>
    </source>
</evidence>
<dbReference type="PANTHER" id="PTHR43864:SF2">
    <property type="entry name" value="PUR OPERON REPRESSOR"/>
    <property type="match status" value="1"/>
</dbReference>
<gene>
    <name evidence="8" type="ORF">SAMN03080599_00092</name>
</gene>
<dbReference type="AlphaFoldDB" id="A0A1G5RQ60"/>
<evidence type="ECO:0000259" key="6">
    <source>
        <dbReference type="Pfam" id="PF00156"/>
    </source>
</evidence>
<evidence type="ECO:0000256" key="1">
    <source>
        <dbReference type="ARBA" id="ARBA00011738"/>
    </source>
</evidence>
<dbReference type="InterPro" id="IPR010078">
    <property type="entry name" value="PurR_Bsub"/>
</dbReference>
<feature type="domain" description="Bacterial purine repressor N-terminal" evidence="7">
    <location>
        <begin position="6"/>
        <end position="75"/>
    </location>
</feature>
<keyword evidence="4" id="KW-0804">Transcription</keyword>
<sequence>MDNKLKRNERIGAIVKVLCDRPNRIFTLGHFTEMFNAAKSTISEDLVIVKKIMETMSFGRVETIAGAAGGVKYIPVVVPERRAKVLNQIADRMRDPKRIIPGGFLYIGDLLYDPYFMKDIGEIFAEMFSYRGIDYVLTVETKGIPLAMMTANGLNCPLVVARNENRVTEGATISINYVSGSTGQIQTMYVSKNAIKPGSKVLIIDDFMRAGGTVLGLIDLVHELGSTVEGVGVLLETSEPAVKMVSDYTALMTLERVSREEIVVSIKE</sequence>
<dbReference type="GO" id="GO:0003677">
    <property type="term" value="F:DNA binding"/>
    <property type="evidence" value="ECO:0007669"/>
    <property type="project" value="UniProtKB-KW"/>
</dbReference>
<evidence type="ECO:0000259" key="7">
    <source>
        <dbReference type="Pfam" id="PF09182"/>
    </source>
</evidence>
<dbReference type="CDD" id="cd06223">
    <property type="entry name" value="PRTases_typeI"/>
    <property type="match status" value="1"/>
</dbReference>
<dbReference type="InterPro" id="IPR000836">
    <property type="entry name" value="PRTase_dom"/>
</dbReference>
<evidence type="ECO:0000256" key="4">
    <source>
        <dbReference type="ARBA" id="ARBA00023163"/>
    </source>
</evidence>
<evidence type="ECO:0000256" key="2">
    <source>
        <dbReference type="ARBA" id="ARBA00023015"/>
    </source>
</evidence>
<dbReference type="Pfam" id="PF00156">
    <property type="entry name" value="Pribosyltran"/>
    <property type="match status" value="1"/>
</dbReference>
<dbReference type="Gene3D" id="3.40.50.2020">
    <property type="match status" value="1"/>
</dbReference>
<evidence type="ECO:0000313" key="8">
    <source>
        <dbReference type="EMBL" id="SCZ76147.1"/>
    </source>
</evidence>
<proteinExistence type="inferred from homology"/>